<dbReference type="RefSeq" id="XP_058335956.1">
    <property type="nucleotide sequence ID" value="XM_058469925.1"/>
</dbReference>
<reference evidence="1" key="1">
    <citation type="submission" date="2022-11" db="EMBL/GenBank/DDBJ databases">
        <authorList>
            <person name="Petersen C."/>
        </authorList>
    </citation>
    <scope>NUCLEOTIDE SEQUENCE</scope>
    <source>
        <strain evidence="1">IBT 19713</strain>
    </source>
</reference>
<keyword evidence="2" id="KW-1185">Reference proteome</keyword>
<dbReference type="EMBL" id="JAPQKS010000001">
    <property type="protein sequence ID" value="KAJ5249177.1"/>
    <property type="molecule type" value="Genomic_DNA"/>
</dbReference>
<dbReference type="Gene3D" id="6.10.110.10">
    <property type="match status" value="1"/>
</dbReference>
<evidence type="ECO:0000313" key="1">
    <source>
        <dbReference type="EMBL" id="KAJ5249177.1"/>
    </source>
</evidence>
<comment type="caution">
    <text evidence="1">The sequence shown here is derived from an EMBL/GenBank/DDBJ whole genome shotgun (WGS) entry which is preliminary data.</text>
</comment>
<dbReference type="OrthoDB" id="440424at2759"/>
<protein>
    <submittedName>
        <fullName evidence="1">Uncharacterized protein</fullName>
    </submittedName>
</protein>
<accession>A0A9W9PKM5</accession>
<dbReference type="GeneID" id="83197228"/>
<reference evidence="1" key="2">
    <citation type="journal article" date="2023" name="IMA Fungus">
        <title>Comparative genomic study of the Penicillium genus elucidates a diverse pangenome and 15 lateral gene transfer events.</title>
        <authorList>
            <person name="Petersen C."/>
            <person name="Sorensen T."/>
            <person name="Nielsen M.R."/>
            <person name="Sondergaard T.E."/>
            <person name="Sorensen J.L."/>
            <person name="Fitzpatrick D.A."/>
            <person name="Frisvad J.C."/>
            <person name="Nielsen K.L."/>
        </authorList>
    </citation>
    <scope>NUCLEOTIDE SEQUENCE</scope>
    <source>
        <strain evidence="1">IBT 19713</strain>
    </source>
</reference>
<organism evidence="1 2">
    <name type="scientific">Penicillium chermesinum</name>
    <dbReference type="NCBI Taxonomy" id="63820"/>
    <lineage>
        <taxon>Eukaryota</taxon>
        <taxon>Fungi</taxon>
        <taxon>Dikarya</taxon>
        <taxon>Ascomycota</taxon>
        <taxon>Pezizomycotina</taxon>
        <taxon>Eurotiomycetes</taxon>
        <taxon>Eurotiomycetidae</taxon>
        <taxon>Eurotiales</taxon>
        <taxon>Aspergillaceae</taxon>
        <taxon>Penicillium</taxon>
    </lineage>
</organism>
<sequence>MSFNSILECLFGTWEREPIPSRSLHSLKAVASNIVTTILTAEDPYLLHKQLKEDITTSGWSDMLARATLQGLEHAINAGAAMARLAADAAARSKDAAIDFTTNHPILVTLIALGILALLMPPVLEILGFGELGPIEGSFAAAWQRQFAGEVPKKALFGYFQRLGMKWHWTI</sequence>
<gene>
    <name evidence="1" type="ORF">N7468_000628</name>
</gene>
<evidence type="ECO:0000313" key="2">
    <source>
        <dbReference type="Proteomes" id="UP001150941"/>
    </source>
</evidence>
<dbReference type="InterPro" id="IPR038213">
    <property type="entry name" value="IFI6/IFI27-like_sf"/>
</dbReference>
<name>A0A9W9PKM5_9EURO</name>
<dbReference type="AlphaFoldDB" id="A0A9W9PKM5"/>
<proteinExistence type="predicted"/>
<dbReference type="Proteomes" id="UP001150941">
    <property type="component" value="Unassembled WGS sequence"/>
</dbReference>